<dbReference type="EMBL" id="JANUCP010000001">
    <property type="protein sequence ID" value="MCS3918243.1"/>
    <property type="molecule type" value="Genomic_DNA"/>
</dbReference>
<accession>A0ABT2EJX0</accession>
<keyword evidence="2" id="KW-1185">Reference proteome</keyword>
<evidence type="ECO:0000313" key="2">
    <source>
        <dbReference type="Proteomes" id="UP001204798"/>
    </source>
</evidence>
<name>A0ABT2EJX0_9BACT</name>
<protein>
    <submittedName>
        <fullName evidence="1">Uncharacterized protein</fullName>
    </submittedName>
</protein>
<dbReference type="Proteomes" id="UP001204798">
    <property type="component" value="Unassembled WGS sequence"/>
</dbReference>
<organism evidence="1 2">
    <name type="scientific">Candidatus Fervidibacter sacchari</name>
    <dbReference type="NCBI Taxonomy" id="1448929"/>
    <lineage>
        <taxon>Bacteria</taxon>
        <taxon>Candidatus Fervidibacterota</taxon>
        <taxon>Candidatus Fervidibacter</taxon>
    </lineage>
</organism>
<gene>
    <name evidence="1" type="ORF">M2350_000640</name>
</gene>
<reference evidence="1 2" key="1">
    <citation type="submission" date="2022-08" db="EMBL/GenBank/DDBJ databases">
        <title>Bacterial and archaeal communities from various locations to study Microbial Dark Matter (Phase II).</title>
        <authorList>
            <person name="Stepanauskas R."/>
        </authorList>
    </citation>
    <scope>NUCLEOTIDE SEQUENCE [LARGE SCALE GENOMIC DNA]</scope>
    <source>
        <strain evidence="1 2">PD1</strain>
    </source>
</reference>
<comment type="caution">
    <text evidence="1">The sequence shown here is derived from an EMBL/GenBank/DDBJ whole genome shotgun (WGS) entry which is preliminary data.</text>
</comment>
<evidence type="ECO:0000313" key="1">
    <source>
        <dbReference type="EMBL" id="MCS3918243.1"/>
    </source>
</evidence>
<sequence>MPETGNKKQITHIGMAKAIMTIIQSLRHIFHPSF</sequence>
<proteinExistence type="predicted"/>